<sequence length="298" mass="31995">SETSKSSRYSNVASEQTGALPSASASSSHNADVHHTVRPGPRSPTYHPFLAKFLSDDVDGSRPNPPLPLPKDWTEQHDLFICVQDIKDVRHDLIPQNLKQAFPELTRFAIDADMIEKRLWCLDLDTNNTIFSEAMATVDKENADRKRAARIIGSMSSDQLSGASADVDAPKGNVDTTPQAGSASPVGTVADAFASSSKKHKFNIIPQNENTKPDTLGEGDNKKPNTHGDGDNKKSVGGGGSKVKAVPLEVAAQQAREEIQHVGEQPMIKGHEDVEGGGIGKKKQSKGWGLSKRNDAMG</sequence>
<dbReference type="EMBL" id="JAWDJW010007297">
    <property type="protein sequence ID" value="KAK3062423.1"/>
    <property type="molecule type" value="Genomic_DNA"/>
</dbReference>
<gene>
    <name evidence="1" type="ORF">LTS18_004081</name>
</gene>
<name>A0ACC3D678_9PEZI</name>
<dbReference type="Proteomes" id="UP001186974">
    <property type="component" value="Unassembled WGS sequence"/>
</dbReference>
<evidence type="ECO:0000313" key="1">
    <source>
        <dbReference type="EMBL" id="KAK3062423.1"/>
    </source>
</evidence>
<reference evidence="1" key="1">
    <citation type="submission" date="2024-09" db="EMBL/GenBank/DDBJ databases">
        <title>Black Yeasts Isolated from many extreme environments.</title>
        <authorList>
            <person name="Coleine C."/>
            <person name="Stajich J.E."/>
            <person name="Selbmann L."/>
        </authorList>
    </citation>
    <scope>NUCLEOTIDE SEQUENCE</scope>
    <source>
        <strain evidence="1">CCFEE 5737</strain>
    </source>
</reference>
<comment type="caution">
    <text evidence="1">The sequence shown here is derived from an EMBL/GenBank/DDBJ whole genome shotgun (WGS) entry which is preliminary data.</text>
</comment>
<organism evidence="1 2">
    <name type="scientific">Coniosporium uncinatum</name>
    <dbReference type="NCBI Taxonomy" id="93489"/>
    <lineage>
        <taxon>Eukaryota</taxon>
        <taxon>Fungi</taxon>
        <taxon>Dikarya</taxon>
        <taxon>Ascomycota</taxon>
        <taxon>Pezizomycotina</taxon>
        <taxon>Dothideomycetes</taxon>
        <taxon>Dothideomycetes incertae sedis</taxon>
        <taxon>Coniosporium</taxon>
    </lineage>
</organism>
<keyword evidence="2" id="KW-1185">Reference proteome</keyword>
<accession>A0ACC3D678</accession>
<feature type="non-terminal residue" evidence="1">
    <location>
        <position position="1"/>
    </location>
</feature>
<protein>
    <submittedName>
        <fullName evidence="1">Uncharacterized protein</fullName>
    </submittedName>
</protein>
<proteinExistence type="predicted"/>
<evidence type="ECO:0000313" key="2">
    <source>
        <dbReference type="Proteomes" id="UP001186974"/>
    </source>
</evidence>